<name>A0ABD0KSM6_9CAEN</name>
<dbReference type="SUPFAM" id="SSF51206">
    <property type="entry name" value="cAMP-binding domain-like"/>
    <property type="match status" value="1"/>
</dbReference>
<evidence type="ECO:0000313" key="3">
    <source>
        <dbReference type="Proteomes" id="UP001519460"/>
    </source>
</evidence>
<sequence length="245" mass="27515">MGSLQERAVILINQPPAARAEREIDMVLPWLQKRSQLLMEMERDTLKDILRHCSYQQAQRDDTIIRQGDRGDNTHRDGQKGCGTVLLAHRSKFQSTLNPAHFRLHKFASTVSRIVVSSLDEWKSVQYPSVRHTNRSVKQARGHLSVTNGKQDKLIPCGNFVKILAVLGFGQSICSHTTTTRLLIGYFLSGGIVRNLVHSGFNLRVFCKETEGGIVYGVTARAIVTMTLMTFVCDLATRGLHLIIF</sequence>
<dbReference type="InterPro" id="IPR000595">
    <property type="entry name" value="cNMP-bd_dom"/>
</dbReference>
<feature type="domain" description="Cyclic nucleotide-binding" evidence="1">
    <location>
        <begin position="37"/>
        <end position="73"/>
    </location>
</feature>
<protein>
    <recommendedName>
        <fullName evidence="1">Cyclic nucleotide-binding domain-containing protein</fullName>
    </recommendedName>
</protein>
<dbReference type="AlphaFoldDB" id="A0ABD0KSM6"/>
<dbReference type="PROSITE" id="PS50042">
    <property type="entry name" value="CNMP_BINDING_3"/>
    <property type="match status" value="1"/>
</dbReference>
<dbReference type="InterPro" id="IPR014710">
    <property type="entry name" value="RmlC-like_jellyroll"/>
</dbReference>
<evidence type="ECO:0000313" key="2">
    <source>
        <dbReference type="EMBL" id="KAK7490160.1"/>
    </source>
</evidence>
<organism evidence="2 3">
    <name type="scientific">Batillaria attramentaria</name>
    <dbReference type="NCBI Taxonomy" id="370345"/>
    <lineage>
        <taxon>Eukaryota</taxon>
        <taxon>Metazoa</taxon>
        <taxon>Spiralia</taxon>
        <taxon>Lophotrochozoa</taxon>
        <taxon>Mollusca</taxon>
        <taxon>Gastropoda</taxon>
        <taxon>Caenogastropoda</taxon>
        <taxon>Sorbeoconcha</taxon>
        <taxon>Cerithioidea</taxon>
        <taxon>Batillariidae</taxon>
        <taxon>Batillaria</taxon>
    </lineage>
</organism>
<reference evidence="2 3" key="1">
    <citation type="journal article" date="2023" name="Sci. Data">
        <title>Genome assembly of the Korean intertidal mud-creeper Batillaria attramentaria.</title>
        <authorList>
            <person name="Patra A.K."/>
            <person name="Ho P.T."/>
            <person name="Jun S."/>
            <person name="Lee S.J."/>
            <person name="Kim Y."/>
            <person name="Won Y.J."/>
        </authorList>
    </citation>
    <scope>NUCLEOTIDE SEQUENCE [LARGE SCALE GENOMIC DNA]</scope>
    <source>
        <strain evidence="2">Wonlab-2016</strain>
    </source>
</reference>
<dbReference type="EMBL" id="JACVVK020000129">
    <property type="protein sequence ID" value="KAK7490160.1"/>
    <property type="molecule type" value="Genomic_DNA"/>
</dbReference>
<evidence type="ECO:0000259" key="1">
    <source>
        <dbReference type="PROSITE" id="PS50042"/>
    </source>
</evidence>
<accession>A0ABD0KSM6</accession>
<comment type="caution">
    <text evidence="2">The sequence shown here is derived from an EMBL/GenBank/DDBJ whole genome shotgun (WGS) entry which is preliminary data.</text>
</comment>
<proteinExistence type="predicted"/>
<dbReference type="Proteomes" id="UP001519460">
    <property type="component" value="Unassembled WGS sequence"/>
</dbReference>
<dbReference type="Gene3D" id="2.60.120.10">
    <property type="entry name" value="Jelly Rolls"/>
    <property type="match status" value="1"/>
</dbReference>
<gene>
    <name evidence="2" type="ORF">BaRGS_00018505</name>
</gene>
<dbReference type="InterPro" id="IPR018490">
    <property type="entry name" value="cNMP-bd_dom_sf"/>
</dbReference>
<keyword evidence="3" id="KW-1185">Reference proteome</keyword>